<gene>
    <name evidence="2" type="ORF">B0T17DRAFT_371054</name>
</gene>
<dbReference type="EMBL" id="JAULSR010000007">
    <property type="protein sequence ID" value="KAK0614889.1"/>
    <property type="molecule type" value="Genomic_DNA"/>
</dbReference>
<evidence type="ECO:0000313" key="3">
    <source>
        <dbReference type="Proteomes" id="UP001174934"/>
    </source>
</evidence>
<dbReference type="Proteomes" id="UP001174934">
    <property type="component" value="Unassembled WGS sequence"/>
</dbReference>
<evidence type="ECO:0000313" key="2">
    <source>
        <dbReference type="EMBL" id="KAK0614889.1"/>
    </source>
</evidence>
<protein>
    <submittedName>
        <fullName evidence="2">Uncharacterized protein</fullName>
    </submittedName>
</protein>
<proteinExistence type="predicted"/>
<keyword evidence="3" id="KW-1185">Reference proteome</keyword>
<reference evidence="2" key="1">
    <citation type="submission" date="2023-06" db="EMBL/GenBank/DDBJ databases">
        <title>Genome-scale phylogeny and comparative genomics of the fungal order Sordariales.</title>
        <authorList>
            <consortium name="Lawrence Berkeley National Laboratory"/>
            <person name="Hensen N."/>
            <person name="Bonometti L."/>
            <person name="Westerberg I."/>
            <person name="Brannstrom I.O."/>
            <person name="Guillou S."/>
            <person name="Cros-Aarteil S."/>
            <person name="Calhoun S."/>
            <person name="Haridas S."/>
            <person name="Kuo A."/>
            <person name="Mondo S."/>
            <person name="Pangilinan J."/>
            <person name="Riley R."/>
            <person name="LaButti K."/>
            <person name="Andreopoulos B."/>
            <person name="Lipzen A."/>
            <person name="Chen C."/>
            <person name="Yanf M."/>
            <person name="Daum C."/>
            <person name="Ng V."/>
            <person name="Clum A."/>
            <person name="Steindorff A."/>
            <person name="Ohm R."/>
            <person name="Martin F."/>
            <person name="Silar P."/>
            <person name="Natvig D."/>
            <person name="Lalanne C."/>
            <person name="Gautier V."/>
            <person name="Ament-velasquez S.L."/>
            <person name="Kruys A."/>
            <person name="Hutchinson M.I."/>
            <person name="Powell A.J."/>
            <person name="Barry K."/>
            <person name="Miller A.N."/>
            <person name="Grigoriev I.V."/>
            <person name="Debuchy R."/>
            <person name="Gladieux P."/>
            <person name="Thoren M.H."/>
            <person name="Johannesson H."/>
        </authorList>
    </citation>
    <scope>NUCLEOTIDE SEQUENCE</scope>
    <source>
        <strain evidence="2">SMH3391-2</strain>
    </source>
</reference>
<comment type="caution">
    <text evidence="2">The sequence shown here is derived from an EMBL/GenBank/DDBJ whole genome shotgun (WGS) entry which is preliminary data.</text>
</comment>
<accession>A0AA39WGB4</accession>
<dbReference type="AlphaFoldDB" id="A0AA39WGB4"/>
<feature type="region of interest" description="Disordered" evidence="1">
    <location>
        <begin position="1"/>
        <end position="29"/>
    </location>
</feature>
<organism evidence="2 3">
    <name type="scientific">Bombardia bombarda</name>
    <dbReference type="NCBI Taxonomy" id="252184"/>
    <lineage>
        <taxon>Eukaryota</taxon>
        <taxon>Fungi</taxon>
        <taxon>Dikarya</taxon>
        <taxon>Ascomycota</taxon>
        <taxon>Pezizomycotina</taxon>
        <taxon>Sordariomycetes</taxon>
        <taxon>Sordariomycetidae</taxon>
        <taxon>Sordariales</taxon>
        <taxon>Lasiosphaeriaceae</taxon>
        <taxon>Bombardia</taxon>
    </lineage>
</organism>
<name>A0AA39WGB4_9PEZI</name>
<evidence type="ECO:0000256" key="1">
    <source>
        <dbReference type="SAM" id="MobiDB-lite"/>
    </source>
</evidence>
<sequence length="240" mass="26208">MSCPAMSCPAMSSPTMSSPTMSSPTMSSATVRAQPAHNLRILIPPKSVAISNIVLRPIVFTALFTKDEIATFQAIEAKLNVYPHDAGCDGLFWSTKTEIACHTVVIEDLPCRGEDGCYHRVHFIFRGLMFDQPKTGLTAGCKLMVRLESPGMTRSSSLEGGGGIGPKTTLWSGTCIFSHSFTDTICVLHSLPDDKSDTTLAEIMPFNDEETEIWENILKQPVYDWLAEEPVAIIPSQPGR</sequence>